<dbReference type="Proteomes" id="UP000324222">
    <property type="component" value="Unassembled WGS sequence"/>
</dbReference>
<comment type="caution">
    <text evidence="1">The sequence shown here is derived from an EMBL/GenBank/DDBJ whole genome shotgun (WGS) entry which is preliminary data.</text>
</comment>
<protein>
    <submittedName>
        <fullName evidence="1">Uncharacterized protein</fullName>
    </submittedName>
</protein>
<gene>
    <name evidence="1" type="ORF">E2C01_020426</name>
</gene>
<reference evidence="1 2" key="1">
    <citation type="submission" date="2019-05" db="EMBL/GenBank/DDBJ databases">
        <title>Another draft genome of Portunus trituberculatus and its Hox gene families provides insights of decapod evolution.</title>
        <authorList>
            <person name="Jeong J.-H."/>
            <person name="Song I."/>
            <person name="Kim S."/>
            <person name="Choi T."/>
            <person name="Kim D."/>
            <person name="Ryu S."/>
            <person name="Kim W."/>
        </authorList>
    </citation>
    <scope>NUCLEOTIDE SEQUENCE [LARGE SCALE GENOMIC DNA]</scope>
    <source>
        <tissue evidence="1">Muscle</tissue>
    </source>
</reference>
<evidence type="ECO:0000313" key="2">
    <source>
        <dbReference type="Proteomes" id="UP000324222"/>
    </source>
</evidence>
<evidence type="ECO:0000313" key="1">
    <source>
        <dbReference type="EMBL" id="MPC27258.1"/>
    </source>
</evidence>
<organism evidence="1 2">
    <name type="scientific">Portunus trituberculatus</name>
    <name type="common">Swimming crab</name>
    <name type="synonym">Neptunus trituberculatus</name>
    <dbReference type="NCBI Taxonomy" id="210409"/>
    <lineage>
        <taxon>Eukaryota</taxon>
        <taxon>Metazoa</taxon>
        <taxon>Ecdysozoa</taxon>
        <taxon>Arthropoda</taxon>
        <taxon>Crustacea</taxon>
        <taxon>Multicrustacea</taxon>
        <taxon>Malacostraca</taxon>
        <taxon>Eumalacostraca</taxon>
        <taxon>Eucarida</taxon>
        <taxon>Decapoda</taxon>
        <taxon>Pleocyemata</taxon>
        <taxon>Brachyura</taxon>
        <taxon>Eubrachyura</taxon>
        <taxon>Portunoidea</taxon>
        <taxon>Portunidae</taxon>
        <taxon>Portuninae</taxon>
        <taxon>Portunus</taxon>
    </lineage>
</organism>
<name>A0A5B7E0F6_PORTR</name>
<sequence length="46" mass="5046">MLGVSPRLSGIRVGCCTSCSSSWRIAKLKASSSGWSVKGEERQSWW</sequence>
<dbReference type="EMBL" id="VSRR010001716">
    <property type="protein sequence ID" value="MPC27258.1"/>
    <property type="molecule type" value="Genomic_DNA"/>
</dbReference>
<dbReference type="AlphaFoldDB" id="A0A5B7E0F6"/>
<accession>A0A5B7E0F6</accession>
<keyword evidence="2" id="KW-1185">Reference proteome</keyword>
<proteinExistence type="predicted"/>